<protein>
    <submittedName>
        <fullName evidence="1">Uncharacterized protein</fullName>
    </submittedName>
</protein>
<accession>A0A412B1B6</accession>
<name>A0A412B1B6_9FIRM</name>
<evidence type="ECO:0000313" key="2">
    <source>
        <dbReference type="Proteomes" id="UP000284751"/>
    </source>
</evidence>
<gene>
    <name evidence="1" type="ORF">DWY99_00070</name>
</gene>
<dbReference type="AlphaFoldDB" id="A0A412B1B6"/>
<dbReference type="EMBL" id="QRTC01000001">
    <property type="protein sequence ID" value="RGQ44738.1"/>
    <property type="molecule type" value="Genomic_DNA"/>
</dbReference>
<dbReference type="Proteomes" id="UP000284751">
    <property type="component" value="Unassembled WGS sequence"/>
</dbReference>
<organism evidence="1 2">
    <name type="scientific">[Clostridium] leptum</name>
    <dbReference type="NCBI Taxonomy" id="1535"/>
    <lineage>
        <taxon>Bacteria</taxon>
        <taxon>Bacillati</taxon>
        <taxon>Bacillota</taxon>
        <taxon>Clostridia</taxon>
        <taxon>Eubacteriales</taxon>
        <taxon>Oscillospiraceae</taxon>
        <taxon>Oscillospiraceae incertae sedis</taxon>
    </lineage>
</organism>
<reference evidence="1 2" key="1">
    <citation type="submission" date="2018-08" db="EMBL/GenBank/DDBJ databases">
        <title>A genome reference for cultivated species of the human gut microbiota.</title>
        <authorList>
            <person name="Zou Y."/>
            <person name="Xue W."/>
            <person name="Luo G."/>
        </authorList>
    </citation>
    <scope>NUCLEOTIDE SEQUENCE [LARGE SCALE GENOMIC DNA]</scope>
    <source>
        <strain evidence="1 2">AF28-26</strain>
    </source>
</reference>
<sequence>MLSLKRSVNCSRRMVVYAIFDVLDRMGCQYEQAMVGDIRVETKVLGHISEYAFAVTEQTANTSILHVSMLRPASGMTEEKKQLAVRYMLDSVLQHIDEVQASE</sequence>
<proteinExistence type="predicted"/>
<evidence type="ECO:0000313" key="1">
    <source>
        <dbReference type="EMBL" id="RGQ44738.1"/>
    </source>
</evidence>
<comment type="caution">
    <text evidence="1">The sequence shown here is derived from an EMBL/GenBank/DDBJ whole genome shotgun (WGS) entry which is preliminary data.</text>
</comment>